<dbReference type="EMBL" id="DTBJ01000004">
    <property type="protein sequence ID" value="HGM58017.1"/>
    <property type="molecule type" value="Genomic_DNA"/>
</dbReference>
<gene>
    <name evidence="1" type="ORF">ENU14_00265</name>
</gene>
<protein>
    <submittedName>
        <fullName evidence="1">Winged helix-turn-helix transcriptional regulator</fullName>
    </submittedName>
</protein>
<reference evidence="1" key="1">
    <citation type="journal article" date="2020" name="mSystems">
        <title>Genome- and Community-Level Interaction Insights into Carbon Utilization and Element Cycling Functions of Hydrothermarchaeota in Hydrothermal Sediment.</title>
        <authorList>
            <person name="Zhou Z."/>
            <person name="Liu Y."/>
            <person name="Xu W."/>
            <person name="Pan J."/>
            <person name="Luo Z.H."/>
            <person name="Li M."/>
        </authorList>
    </citation>
    <scope>NUCLEOTIDE SEQUENCE [LARGE SCALE GENOMIC DNA]</scope>
    <source>
        <strain evidence="1">SpSt-642</strain>
    </source>
</reference>
<dbReference type="AlphaFoldDB" id="A0A7C4D9Y2"/>
<proteinExistence type="predicted"/>
<sequence>MVEKLTETDRKIYRYLLKKQSNGIQQDLISEELGISNQSVMRSLKKLEKLKLIKREPIMINNRKTYRVIVIKKKLDELIEDKERIIKSPISIDGFLDIPCMSCPYITSICYEGGYFDPRNCQWLINWIKSNIGNKN</sequence>
<comment type="caution">
    <text evidence="1">The sequence shown here is derived from an EMBL/GenBank/DDBJ whole genome shotgun (WGS) entry which is preliminary data.</text>
</comment>
<dbReference type="Gene3D" id="1.10.10.10">
    <property type="entry name" value="Winged helix-like DNA-binding domain superfamily/Winged helix DNA-binding domain"/>
    <property type="match status" value="1"/>
</dbReference>
<accession>A0A7C4D9Y2</accession>
<organism evidence="1">
    <name type="scientific">Staphylothermus marinus</name>
    <dbReference type="NCBI Taxonomy" id="2280"/>
    <lineage>
        <taxon>Archaea</taxon>
        <taxon>Thermoproteota</taxon>
        <taxon>Thermoprotei</taxon>
        <taxon>Desulfurococcales</taxon>
        <taxon>Desulfurococcaceae</taxon>
        <taxon>Staphylothermus</taxon>
    </lineage>
</organism>
<dbReference type="InterPro" id="IPR036390">
    <property type="entry name" value="WH_DNA-bd_sf"/>
</dbReference>
<dbReference type="InterPro" id="IPR036388">
    <property type="entry name" value="WH-like_DNA-bd_sf"/>
</dbReference>
<dbReference type="Pfam" id="PF13412">
    <property type="entry name" value="HTH_24"/>
    <property type="match status" value="1"/>
</dbReference>
<name>A0A7C4D9Y2_STAMA</name>
<dbReference type="SUPFAM" id="SSF46785">
    <property type="entry name" value="Winged helix' DNA-binding domain"/>
    <property type="match status" value="1"/>
</dbReference>
<evidence type="ECO:0000313" key="1">
    <source>
        <dbReference type="EMBL" id="HGM58017.1"/>
    </source>
</evidence>